<gene>
    <name evidence="3" type="ordered locus">mru_1707</name>
</gene>
<dbReference type="PANTHER" id="PTHR13947:SF37">
    <property type="entry name" value="LD18367P"/>
    <property type="match status" value="1"/>
</dbReference>
<dbReference type="PROSITE" id="PS51186">
    <property type="entry name" value="GNAT"/>
    <property type="match status" value="1"/>
</dbReference>
<keyword evidence="4" id="KW-1185">Reference proteome</keyword>
<dbReference type="InterPro" id="IPR000182">
    <property type="entry name" value="GNAT_dom"/>
</dbReference>
<dbReference type="EMBL" id="CP001719">
    <property type="protein sequence ID" value="ADC47557.1"/>
    <property type="molecule type" value="Genomic_DNA"/>
</dbReference>
<dbReference type="eggNOG" id="arCOG00851">
    <property type="taxonomic scope" value="Archaea"/>
</dbReference>
<organism evidence="3 4">
    <name type="scientific">Methanobrevibacter ruminantium (strain ATCC 35063 / DSM 1093 / JCM 13430 / OCM 146 / M1)</name>
    <name type="common">Methanobacterium ruminantium</name>
    <dbReference type="NCBI Taxonomy" id="634498"/>
    <lineage>
        <taxon>Archaea</taxon>
        <taxon>Methanobacteriati</taxon>
        <taxon>Methanobacteriota</taxon>
        <taxon>Methanomada group</taxon>
        <taxon>Methanobacteria</taxon>
        <taxon>Methanobacteriales</taxon>
        <taxon>Methanobacteriaceae</taxon>
        <taxon>Methanobrevibacter</taxon>
    </lineage>
</organism>
<dbReference type="HOGENOM" id="CLU_098671_1_1_2"/>
<keyword evidence="1" id="KW-0808">Transferase</keyword>
<proteinExistence type="predicted"/>
<dbReference type="OrthoDB" id="67121at2157"/>
<dbReference type="InterPro" id="IPR016181">
    <property type="entry name" value="Acyl_CoA_acyltransferase"/>
</dbReference>
<evidence type="ECO:0000313" key="3">
    <source>
        <dbReference type="EMBL" id="ADC47557.1"/>
    </source>
</evidence>
<dbReference type="CDD" id="cd04301">
    <property type="entry name" value="NAT_SF"/>
    <property type="match status" value="1"/>
</dbReference>
<dbReference type="PATRIC" id="fig|634498.28.peg.1708"/>
<feature type="domain" description="N-acetyltransferase" evidence="2">
    <location>
        <begin position="3"/>
        <end position="168"/>
    </location>
</feature>
<dbReference type="Proteomes" id="UP000008680">
    <property type="component" value="Chromosome"/>
</dbReference>
<dbReference type="STRING" id="634498.mru_1707"/>
<dbReference type="SUPFAM" id="SSF55729">
    <property type="entry name" value="Acyl-CoA N-acyltransferases (Nat)"/>
    <property type="match status" value="1"/>
</dbReference>
<reference evidence="3 4" key="1">
    <citation type="journal article" date="2010" name="PLoS ONE">
        <title>The genome sequence of the rumen methanogen Methanobrevibacter ruminantium reveals new possibilities for controlling ruminant methane emissions.</title>
        <authorList>
            <person name="Leahy S.C."/>
            <person name="Kelly W.J."/>
            <person name="Altermann E."/>
            <person name="Ronimus R.S."/>
            <person name="Yeoman C.J."/>
            <person name="Pacheco D.M."/>
            <person name="Li D."/>
            <person name="Kong Z."/>
            <person name="McTavish S."/>
            <person name="Sang C."/>
            <person name="Lambie S.C."/>
            <person name="Janssen P.H."/>
            <person name="Dey D."/>
            <person name="Attwood G.T."/>
        </authorList>
    </citation>
    <scope>NUCLEOTIDE SEQUENCE [LARGE SCALE GENOMIC DNA]</scope>
    <source>
        <strain evidence="4">ATCC 35063 / DSM 1093 / JCM 13430 / OCM 146 / M1</strain>
    </source>
</reference>
<protein>
    <submittedName>
        <fullName evidence="3">Acetyltransferase GNAT family</fullName>
    </submittedName>
</protein>
<evidence type="ECO:0000256" key="1">
    <source>
        <dbReference type="ARBA" id="ARBA00022679"/>
    </source>
</evidence>
<dbReference type="KEGG" id="mru:mru_1707"/>
<dbReference type="PANTHER" id="PTHR13947">
    <property type="entry name" value="GNAT FAMILY N-ACETYLTRANSFERASE"/>
    <property type="match status" value="1"/>
</dbReference>
<dbReference type="RefSeq" id="WP_012956505.1">
    <property type="nucleotide sequence ID" value="NC_013790.1"/>
</dbReference>
<dbReference type="GO" id="GO:0008080">
    <property type="term" value="F:N-acetyltransferase activity"/>
    <property type="evidence" value="ECO:0007669"/>
    <property type="project" value="InterPro"/>
</dbReference>
<dbReference type="GeneID" id="8771371"/>
<dbReference type="Gene3D" id="3.40.630.30">
    <property type="match status" value="1"/>
</dbReference>
<name>D3DZ07_METRM</name>
<dbReference type="InterPro" id="IPR050769">
    <property type="entry name" value="NAT_camello-type"/>
</dbReference>
<sequence length="168" mass="19900">MDIKIKEIENDESQIKSVQEFLYAQIKIEYGIGPMPEFHYDIDGLKDYYILPKRNAFFAAYDGDKIVATAGVRAYDKDYEFFKGQYNEENTASIWRLMVDEQYRRNGLARILVKKIEEFAKEEGYKEIYLNTHRYLEAALPFWNSLGYTVTIEEDDYDETNHMIKVLV</sequence>
<dbReference type="Pfam" id="PF00583">
    <property type="entry name" value="Acetyltransf_1"/>
    <property type="match status" value="1"/>
</dbReference>
<evidence type="ECO:0000313" key="4">
    <source>
        <dbReference type="Proteomes" id="UP000008680"/>
    </source>
</evidence>
<accession>D3DZ07</accession>
<evidence type="ECO:0000259" key="2">
    <source>
        <dbReference type="PROSITE" id="PS51186"/>
    </source>
</evidence>
<dbReference type="AlphaFoldDB" id="D3DZ07"/>